<dbReference type="AlphaFoldDB" id="A3MS31"/>
<dbReference type="GeneID" id="4909742"/>
<evidence type="ECO:0000313" key="2">
    <source>
        <dbReference type="Proteomes" id="UP000001431"/>
    </source>
</evidence>
<sequence length="74" mass="8368">MRSGSDVRAIAEAIIRLLQERGELSSADIARILGIKRHTVTAVLTRLRKEGVVEYIGQCYGGRRCNTKWKLRIN</sequence>
<dbReference type="Proteomes" id="UP000001431">
    <property type="component" value="Chromosome"/>
</dbReference>
<protein>
    <submittedName>
        <fullName evidence="1">Regulatory protein, Crp</fullName>
    </submittedName>
</protein>
<dbReference type="InterPro" id="IPR036388">
    <property type="entry name" value="WH-like_DNA-bd_sf"/>
</dbReference>
<dbReference type="KEGG" id="pcl:Pcal_0008"/>
<organism evidence="1 2">
    <name type="scientific">Pyrobaculum calidifontis (strain DSM 21063 / JCM 11548 / VA1)</name>
    <dbReference type="NCBI Taxonomy" id="410359"/>
    <lineage>
        <taxon>Archaea</taxon>
        <taxon>Thermoproteota</taxon>
        <taxon>Thermoprotei</taxon>
        <taxon>Thermoproteales</taxon>
        <taxon>Thermoproteaceae</taxon>
        <taxon>Pyrobaculum</taxon>
    </lineage>
</organism>
<reference evidence="1" key="1">
    <citation type="submission" date="2007-02" db="EMBL/GenBank/DDBJ databases">
        <title>Complete sequence of Pyrobaculum calidifontis JCM 11548.</title>
        <authorList>
            <consortium name="US DOE Joint Genome Institute"/>
            <person name="Copeland A."/>
            <person name="Lucas S."/>
            <person name="Lapidus A."/>
            <person name="Barry K."/>
            <person name="Glavina del Rio T."/>
            <person name="Dalin E."/>
            <person name="Tice H."/>
            <person name="Pitluck S."/>
            <person name="Chain P."/>
            <person name="Malfatti S."/>
            <person name="Shin M."/>
            <person name="Vergez L."/>
            <person name="Schmutz J."/>
            <person name="Larimer F."/>
            <person name="Land M."/>
            <person name="Hauser L."/>
            <person name="Kyrpides N."/>
            <person name="Mikhailova N."/>
            <person name="Cozen A.E."/>
            <person name="Fitz-Gibbon S.T."/>
            <person name="House C.H."/>
            <person name="Saltikov C."/>
            <person name="Lowe T.M."/>
            <person name="Richardson P."/>
        </authorList>
    </citation>
    <scope>NUCLEOTIDE SEQUENCE [LARGE SCALE GENOMIC DNA]</scope>
    <source>
        <strain evidence="1">JCM 11548</strain>
    </source>
</reference>
<dbReference type="Gene3D" id="1.10.10.10">
    <property type="entry name" value="Winged helix-like DNA-binding domain superfamily/Winged helix DNA-binding domain"/>
    <property type="match status" value="1"/>
</dbReference>
<dbReference type="OrthoDB" id="24401at2157"/>
<dbReference type="EMBL" id="CP000561">
    <property type="protein sequence ID" value="ABO07448.1"/>
    <property type="molecule type" value="Genomic_DNA"/>
</dbReference>
<dbReference type="SUPFAM" id="SSF46785">
    <property type="entry name" value="Winged helix' DNA-binding domain"/>
    <property type="match status" value="1"/>
</dbReference>
<proteinExistence type="predicted"/>
<dbReference type="InterPro" id="IPR036390">
    <property type="entry name" value="WH_DNA-bd_sf"/>
</dbReference>
<accession>A3MS31</accession>
<dbReference type="HOGENOM" id="CLU_2613771_0_0_2"/>
<gene>
    <name evidence="1" type="ordered locus">Pcal_0008</name>
</gene>
<dbReference type="Pfam" id="PF13412">
    <property type="entry name" value="HTH_24"/>
    <property type="match status" value="1"/>
</dbReference>
<name>A3MS31_PYRCJ</name>
<dbReference type="RefSeq" id="WP_011848705.1">
    <property type="nucleotide sequence ID" value="NC_009073.1"/>
</dbReference>
<dbReference type="eggNOG" id="arCOG05450">
    <property type="taxonomic scope" value="Archaea"/>
</dbReference>
<dbReference type="STRING" id="410359.Pcal_0008"/>
<evidence type="ECO:0000313" key="1">
    <source>
        <dbReference type="EMBL" id="ABO07448.1"/>
    </source>
</evidence>
<keyword evidence="2" id="KW-1185">Reference proteome</keyword>